<dbReference type="SMART" id="SM00382">
    <property type="entry name" value="AAA"/>
    <property type="match status" value="1"/>
</dbReference>
<dbReference type="PROSITE" id="PS50893">
    <property type="entry name" value="ABC_TRANSPORTER_2"/>
    <property type="match status" value="1"/>
</dbReference>
<dbReference type="OrthoDB" id="2141921at2759"/>
<reference evidence="10 11" key="2">
    <citation type="journal article" date="2012" name="Proc. Natl. Acad. Sci. U.S.A.">
        <title>Gain and loss of multiple functionally related, horizontally transferred genes in the reduced genomes of two microsporidian parasites.</title>
        <authorList>
            <person name="Pombert J.-F."/>
            <person name="Selman M."/>
            <person name="Burki F."/>
            <person name="Bardell F.T."/>
            <person name="Farinelli L."/>
            <person name="Solter L.F."/>
            <person name="Whitman D.W."/>
            <person name="Weiss L.M."/>
            <person name="Corradi N."/>
            <person name="Keeling P.J."/>
        </authorList>
    </citation>
    <scope>NUCLEOTIDE SEQUENCE [LARGE SCALE GENOMIC DNA]</scope>
    <source>
        <strain evidence="10 11">ATCC 50506</strain>
    </source>
</reference>
<dbReference type="Pfam" id="PF00005">
    <property type="entry name" value="ABC_tran"/>
    <property type="match status" value="1"/>
</dbReference>
<dbReference type="RefSeq" id="XP_003073299.1">
    <property type="nucleotide sequence ID" value="XM_003073253.1"/>
</dbReference>
<evidence type="ECO:0000256" key="8">
    <source>
        <dbReference type="SAM" id="Phobius"/>
    </source>
</evidence>
<dbReference type="Proteomes" id="UP000002313">
    <property type="component" value="Chromosome VIII"/>
</dbReference>
<protein>
    <submittedName>
        <fullName evidence="10">White ABC transporter</fullName>
    </submittedName>
</protein>
<sequence>MKKRILRFEDVFLKAPNNNKDLKGEYIDLISGISGEVASGKLTAVMGGSGSSKTSFLNLLMGKVNSNVLTSGIITLNGEQRKVYKWLESTSYLEQFDTFTSGLTVEESIRYSIIFRGREIKDSTIPSIVDDIIRDLGLNRLRGSLISSISGGERRRVMLAIELVVEPDIIFLDEPTSGLDSRLALETVRILKKYAETKNKIVLMTVHQPGNSMFTLFDDIIFLDKGKIIYAGPISGIDGFLLSIGMQRPFNISVAEYLFELEMDIRKQQGLWLSSDQHQEVKYCNESLLERNSQRFVVSAVSWKHIWHLLIRQFKIDYRSGVMRNVFLFKMAVATVLFFFLCDKMRYSVFLFINRMCPRYLAAGEMYLNDLRNFLQKNYEDLNILYSDVLDFFAYNMIPFVTCFSIFNDSSFLDHRALLQKESFRCDYSPISLLISVLIYECIFSIIRSLYFCFLLSLTQLKEILTGRAISMFVLTPLGMVIFMTMVKAFSSGSYPLNITRVAAFVLSTFLRPLYLSIELEELSNRYSFMKYLYPVSYGLFLCPFLLLDAFFYVTLGGRSSISLGFISFLNQINGVQTSQEDIPLKNTLNYTITFLNRCYLSDGFLVILALFSFLSVLILSTLFFVLKFSPNVRLTMSVKSLDMKLDEITVN</sequence>
<evidence type="ECO:0000256" key="5">
    <source>
        <dbReference type="ARBA" id="ARBA00022840"/>
    </source>
</evidence>
<evidence type="ECO:0000256" key="6">
    <source>
        <dbReference type="ARBA" id="ARBA00022989"/>
    </source>
</evidence>
<feature type="domain" description="ABC transporter" evidence="9">
    <location>
        <begin position="6"/>
        <end position="250"/>
    </location>
</feature>
<dbReference type="PANTHER" id="PTHR48041:SF91">
    <property type="entry name" value="ABC TRANSPORTER G FAMILY MEMBER 28"/>
    <property type="match status" value="1"/>
</dbReference>
<evidence type="ECO:0000256" key="7">
    <source>
        <dbReference type="ARBA" id="ARBA00023136"/>
    </source>
</evidence>
<dbReference type="PANTHER" id="PTHR48041">
    <property type="entry name" value="ABC TRANSPORTER G FAMILY MEMBER 28"/>
    <property type="match status" value="1"/>
</dbReference>
<dbReference type="SUPFAM" id="SSF52540">
    <property type="entry name" value="P-loop containing nucleoside triphosphate hydrolases"/>
    <property type="match status" value="1"/>
</dbReference>
<dbReference type="GO" id="GO:0005524">
    <property type="term" value="F:ATP binding"/>
    <property type="evidence" value="ECO:0007669"/>
    <property type="project" value="UniProtKB-KW"/>
</dbReference>
<feature type="transmembrane region" description="Helical" evidence="8">
    <location>
        <begin position="389"/>
        <end position="408"/>
    </location>
</feature>
<feature type="transmembrane region" description="Helical" evidence="8">
    <location>
        <begin position="470"/>
        <end position="490"/>
    </location>
</feature>
<keyword evidence="2" id="KW-0813">Transport</keyword>
<dbReference type="InterPro" id="IPR017871">
    <property type="entry name" value="ABC_transporter-like_CS"/>
</dbReference>
<evidence type="ECO:0000259" key="9">
    <source>
        <dbReference type="PROSITE" id="PS50893"/>
    </source>
</evidence>
<dbReference type="VEuPathDB" id="MicrosporidiaDB:Eint_080020"/>
<evidence type="ECO:0000256" key="4">
    <source>
        <dbReference type="ARBA" id="ARBA00022741"/>
    </source>
</evidence>
<feature type="transmembrane region" description="Helical" evidence="8">
    <location>
        <begin position="532"/>
        <end position="554"/>
    </location>
</feature>
<evidence type="ECO:0000313" key="10">
    <source>
        <dbReference type="EMBL" id="ADM11939.1"/>
    </source>
</evidence>
<dbReference type="GO" id="GO:0016020">
    <property type="term" value="C:membrane"/>
    <property type="evidence" value="ECO:0007669"/>
    <property type="project" value="UniProtKB-SubCell"/>
</dbReference>
<evidence type="ECO:0000313" key="11">
    <source>
        <dbReference type="Proteomes" id="UP000002313"/>
    </source>
</evidence>
<keyword evidence="11" id="KW-1185">Reference proteome</keyword>
<dbReference type="InterPro" id="IPR043926">
    <property type="entry name" value="ABCG_dom"/>
</dbReference>
<dbReference type="Gene3D" id="3.40.50.300">
    <property type="entry name" value="P-loop containing nucleotide triphosphate hydrolases"/>
    <property type="match status" value="1"/>
</dbReference>
<dbReference type="InterPro" id="IPR027417">
    <property type="entry name" value="P-loop_NTPase"/>
</dbReference>
<dbReference type="GO" id="GO:0016887">
    <property type="term" value="F:ATP hydrolysis activity"/>
    <property type="evidence" value="ECO:0007669"/>
    <property type="project" value="InterPro"/>
</dbReference>
<evidence type="ECO:0000256" key="2">
    <source>
        <dbReference type="ARBA" id="ARBA00022448"/>
    </source>
</evidence>
<feature type="transmembrane region" description="Helical" evidence="8">
    <location>
        <begin position="502"/>
        <end position="520"/>
    </location>
</feature>
<dbReference type="InterPro" id="IPR003593">
    <property type="entry name" value="AAA+_ATPase"/>
</dbReference>
<name>E0S8E5_ENCIT</name>
<dbReference type="InterPro" id="IPR050352">
    <property type="entry name" value="ABCG_transporters"/>
</dbReference>
<keyword evidence="7 8" id="KW-0472">Membrane</keyword>
<reference evidence="10 11" key="1">
    <citation type="journal article" date="2010" name="Nat. Commun.">
        <title>The complete sequence of the smallest known nuclear genome from the microsporidian Encephalitozoon intestinalis.</title>
        <authorList>
            <person name="Corradi N."/>
            <person name="Pombert J.-F."/>
            <person name="Farinelli L."/>
            <person name="Didier E.S."/>
            <person name="Keeling P.J."/>
        </authorList>
    </citation>
    <scope>NUCLEOTIDE SEQUENCE [LARGE SCALE GENOMIC DNA]</scope>
    <source>
        <strain evidence="10 11">ATCC 50506</strain>
    </source>
</reference>
<keyword evidence="3 8" id="KW-0812">Transmembrane</keyword>
<evidence type="ECO:0000256" key="3">
    <source>
        <dbReference type="ARBA" id="ARBA00022692"/>
    </source>
</evidence>
<proteinExistence type="predicted"/>
<dbReference type="EMBL" id="CP001949">
    <property type="protein sequence ID" value="ADM11939.1"/>
    <property type="molecule type" value="Genomic_DNA"/>
</dbReference>
<dbReference type="AlphaFoldDB" id="E0S8E5"/>
<gene>
    <name evidence="10" type="ORF">Eint_080020</name>
</gene>
<evidence type="ECO:0000256" key="1">
    <source>
        <dbReference type="ARBA" id="ARBA00004141"/>
    </source>
</evidence>
<keyword evidence="5" id="KW-0067">ATP-binding</keyword>
<feature type="transmembrane region" description="Helical" evidence="8">
    <location>
        <begin position="605"/>
        <end position="627"/>
    </location>
</feature>
<dbReference type="GeneID" id="9698122"/>
<dbReference type="GO" id="GO:0140359">
    <property type="term" value="F:ABC-type transporter activity"/>
    <property type="evidence" value="ECO:0007669"/>
    <property type="project" value="InterPro"/>
</dbReference>
<keyword evidence="4" id="KW-0547">Nucleotide-binding</keyword>
<keyword evidence="6 8" id="KW-1133">Transmembrane helix</keyword>
<feature type="transmembrane region" description="Helical" evidence="8">
    <location>
        <begin position="322"/>
        <end position="341"/>
    </location>
</feature>
<dbReference type="Pfam" id="PF19055">
    <property type="entry name" value="ABC2_membrane_7"/>
    <property type="match status" value="1"/>
</dbReference>
<organism evidence="10 11">
    <name type="scientific">Encephalitozoon intestinalis (strain ATCC 50506)</name>
    <name type="common">Microsporidian parasite</name>
    <name type="synonym">Septata intestinalis</name>
    <dbReference type="NCBI Taxonomy" id="876142"/>
    <lineage>
        <taxon>Eukaryota</taxon>
        <taxon>Fungi</taxon>
        <taxon>Fungi incertae sedis</taxon>
        <taxon>Microsporidia</taxon>
        <taxon>Unikaryonidae</taxon>
        <taxon>Encephalitozoon</taxon>
    </lineage>
</organism>
<comment type="subcellular location">
    <subcellularLocation>
        <location evidence="1">Membrane</location>
        <topology evidence="1">Multi-pass membrane protein</topology>
    </subcellularLocation>
</comment>
<dbReference type="InterPro" id="IPR003439">
    <property type="entry name" value="ABC_transporter-like_ATP-bd"/>
</dbReference>
<dbReference type="PROSITE" id="PS00211">
    <property type="entry name" value="ABC_TRANSPORTER_1"/>
    <property type="match status" value="1"/>
</dbReference>
<feature type="transmembrane region" description="Helical" evidence="8">
    <location>
        <begin position="428"/>
        <end position="458"/>
    </location>
</feature>
<accession>E0S8E5</accession>
<dbReference type="KEGG" id="ein:Eint_080020"/>
<dbReference type="HOGENOM" id="CLU_020421_1_0_1"/>